<keyword evidence="8" id="KW-0812">Transmembrane</keyword>
<dbReference type="InterPro" id="IPR001734">
    <property type="entry name" value="Na/solute_symporter"/>
</dbReference>
<dbReference type="InterPro" id="IPR051163">
    <property type="entry name" value="Sodium:Solute_Symporter_SSF"/>
</dbReference>
<keyword evidence="3" id="KW-1003">Cell membrane</keyword>
<feature type="region of interest" description="Disordered" evidence="7">
    <location>
        <begin position="58"/>
        <end position="87"/>
    </location>
</feature>
<evidence type="ECO:0000256" key="7">
    <source>
        <dbReference type="SAM" id="MobiDB-lite"/>
    </source>
</evidence>
<evidence type="ECO:0000256" key="8">
    <source>
        <dbReference type="SAM" id="Phobius"/>
    </source>
</evidence>
<comment type="subcellular location">
    <subcellularLocation>
        <location evidence="1">Cell membrane</location>
        <topology evidence="1">Multi-pass membrane protein</topology>
    </subcellularLocation>
</comment>
<keyword evidence="2" id="KW-0813">Transport</keyword>
<evidence type="ECO:0000313" key="9">
    <source>
        <dbReference type="EMBL" id="CAG6515493.1"/>
    </source>
</evidence>
<dbReference type="PANTHER" id="PTHR42985:SF21">
    <property type="entry name" value="SODIUM-DEPENDENT MULTIVITAMIN TRANSPORTER-LIKE PROTEIN"/>
    <property type="match status" value="1"/>
</dbReference>
<keyword evidence="8" id="KW-0472">Membrane</keyword>
<keyword evidence="5" id="KW-0406">Ion transport</keyword>
<dbReference type="PROSITE" id="PS50283">
    <property type="entry name" value="NA_SOLUT_SYMP_3"/>
    <property type="match status" value="1"/>
</dbReference>
<evidence type="ECO:0000256" key="6">
    <source>
        <dbReference type="ARBA" id="ARBA00023201"/>
    </source>
</evidence>
<evidence type="ECO:0000256" key="2">
    <source>
        <dbReference type="ARBA" id="ARBA00022448"/>
    </source>
</evidence>
<protein>
    <submittedName>
        <fullName evidence="9">Sodium-coupled monocarboxylate transporter 1</fullName>
    </submittedName>
</protein>
<dbReference type="GO" id="GO:0006814">
    <property type="term" value="P:sodium ion transport"/>
    <property type="evidence" value="ECO:0007669"/>
    <property type="project" value="UniProtKB-KW"/>
</dbReference>
<dbReference type="GO" id="GO:0005886">
    <property type="term" value="C:plasma membrane"/>
    <property type="evidence" value="ECO:0007669"/>
    <property type="project" value="UniProtKB-SubCell"/>
</dbReference>
<dbReference type="EMBL" id="HBUE01171833">
    <property type="protein sequence ID" value="CAG6515493.1"/>
    <property type="molecule type" value="Transcribed_RNA"/>
</dbReference>
<feature type="compositionally biased region" description="Low complexity" evidence="7">
    <location>
        <begin position="59"/>
        <end position="87"/>
    </location>
</feature>
<evidence type="ECO:0000256" key="4">
    <source>
        <dbReference type="ARBA" id="ARBA00023053"/>
    </source>
</evidence>
<keyword evidence="8" id="KW-1133">Transmembrane helix</keyword>
<evidence type="ECO:0000256" key="5">
    <source>
        <dbReference type="ARBA" id="ARBA00023065"/>
    </source>
</evidence>
<keyword evidence="6" id="KW-0739">Sodium transport</keyword>
<dbReference type="EMBL" id="HBUE01277284">
    <property type="protein sequence ID" value="CAG6566992.1"/>
    <property type="molecule type" value="Transcribed_RNA"/>
</dbReference>
<reference evidence="9" key="1">
    <citation type="submission" date="2021-05" db="EMBL/GenBank/DDBJ databases">
        <authorList>
            <person name="Alioto T."/>
            <person name="Alioto T."/>
            <person name="Gomez Garrido J."/>
        </authorList>
    </citation>
    <scope>NUCLEOTIDE SEQUENCE</scope>
</reference>
<evidence type="ECO:0000256" key="1">
    <source>
        <dbReference type="ARBA" id="ARBA00004651"/>
    </source>
</evidence>
<accession>A0A8D8DPY0</accession>
<proteinExistence type="predicted"/>
<dbReference type="AlphaFoldDB" id="A0A8D8DPY0"/>
<dbReference type="PANTHER" id="PTHR42985">
    <property type="entry name" value="SODIUM-COUPLED MONOCARBOXYLATE TRANSPORTER"/>
    <property type="match status" value="1"/>
</dbReference>
<dbReference type="GO" id="GO:0015293">
    <property type="term" value="F:symporter activity"/>
    <property type="evidence" value="ECO:0007669"/>
    <property type="project" value="TreeGrafter"/>
</dbReference>
<name>A0A8D8DPY0_CULPI</name>
<keyword evidence="4" id="KW-0915">Sodium</keyword>
<evidence type="ECO:0000256" key="3">
    <source>
        <dbReference type="ARBA" id="ARBA00022475"/>
    </source>
</evidence>
<sequence>MEEDAFILEEFDETPPPAVTASTEFITSTTSLPSTTLVTSLLTEAAKFLTSSETPAMLSSSSISTSSSTTEHPTTSTTTWSSSSSSSFFSNPASTTPFVEPTLADGDPANLLFSTVDYVIFAALLLLSALIGVYFGFVSKIKQNNTKEYLLGGKTMSKFPVSASLIAT</sequence>
<organism evidence="9">
    <name type="scientific">Culex pipiens</name>
    <name type="common">House mosquito</name>
    <dbReference type="NCBI Taxonomy" id="7175"/>
    <lineage>
        <taxon>Eukaryota</taxon>
        <taxon>Metazoa</taxon>
        <taxon>Ecdysozoa</taxon>
        <taxon>Arthropoda</taxon>
        <taxon>Hexapoda</taxon>
        <taxon>Insecta</taxon>
        <taxon>Pterygota</taxon>
        <taxon>Neoptera</taxon>
        <taxon>Endopterygota</taxon>
        <taxon>Diptera</taxon>
        <taxon>Nematocera</taxon>
        <taxon>Culicoidea</taxon>
        <taxon>Culicidae</taxon>
        <taxon>Culicinae</taxon>
        <taxon>Culicini</taxon>
        <taxon>Culex</taxon>
        <taxon>Culex</taxon>
    </lineage>
</organism>
<feature type="transmembrane region" description="Helical" evidence="8">
    <location>
        <begin position="118"/>
        <end position="137"/>
    </location>
</feature>